<sequence length="86" mass="10199">MRQKKIPSCKPQEILLDIEERKFMRGNKAEQKYISILKKMDGNKRVKIGAELYEMARKIVLSSIKNKYPGISEEQLNKMLKERMQQ</sequence>
<reference evidence="1" key="1">
    <citation type="journal article" date="2015" name="Nature">
        <title>Complex archaea that bridge the gap between prokaryotes and eukaryotes.</title>
        <authorList>
            <person name="Spang A."/>
            <person name="Saw J.H."/>
            <person name="Jorgensen S.L."/>
            <person name="Zaremba-Niedzwiedzka K."/>
            <person name="Martijn J."/>
            <person name="Lind A.E."/>
            <person name="van Eijk R."/>
            <person name="Schleper C."/>
            <person name="Guy L."/>
            <person name="Ettema T.J."/>
        </authorList>
    </citation>
    <scope>NUCLEOTIDE SEQUENCE</scope>
</reference>
<dbReference type="EMBL" id="LAZR01007503">
    <property type="protein sequence ID" value="KKM84856.1"/>
    <property type="molecule type" value="Genomic_DNA"/>
</dbReference>
<protein>
    <submittedName>
        <fullName evidence="1">Uncharacterized protein</fullName>
    </submittedName>
</protein>
<dbReference type="AlphaFoldDB" id="A0A0F9LC75"/>
<accession>A0A0F9LC75</accession>
<proteinExistence type="predicted"/>
<evidence type="ECO:0000313" key="1">
    <source>
        <dbReference type="EMBL" id="KKM84856.1"/>
    </source>
</evidence>
<comment type="caution">
    <text evidence="1">The sequence shown here is derived from an EMBL/GenBank/DDBJ whole genome shotgun (WGS) entry which is preliminary data.</text>
</comment>
<name>A0A0F9LC75_9ZZZZ</name>
<gene>
    <name evidence="1" type="ORF">LCGC14_1294970</name>
</gene>
<organism evidence="1">
    <name type="scientific">marine sediment metagenome</name>
    <dbReference type="NCBI Taxonomy" id="412755"/>
    <lineage>
        <taxon>unclassified sequences</taxon>
        <taxon>metagenomes</taxon>
        <taxon>ecological metagenomes</taxon>
    </lineage>
</organism>